<dbReference type="Gene3D" id="3.30.565.10">
    <property type="entry name" value="Histidine kinase-like ATPase, C-terminal domain"/>
    <property type="match status" value="1"/>
</dbReference>
<evidence type="ECO:0000256" key="5">
    <source>
        <dbReference type="ARBA" id="ARBA00022741"/>
    </source>
</evidence>
<dbReference type="InterPro" id="IPR036890">
    <property type="entry name" value="HATPase_C_sf"/>
</dbReference>
<evidence type="ECO:0000313" key="10">
    <source>
        <dbReference type="Proteomes" id="UP000509513"/>
    </source>
</evidence>
<keyword evidence="5" id="KW-0547">Nucleotide-binding</keyword>
<keyword evidence="7" id="KW-0067">ATP-binding</keyword>
<evidence type="ECO:0000256" key="7">
    <source>
        <dbReference type="ARBA" id="ARBA00022840"/>
    </source>
</evidence>
<dbReference type="SUPFAM" id="SSF55874">
    <property type="entry name" value="ATPase domain of HSP90 chaperone/DNA topoisomerase II/histidine kinase"/>
    <property type="match status" value="1"/>
</dbReference>
<dbReference type="GO" id="GO:0005524">
    <property type="term" value="F:ATP binding"/>
    <property type="evidence" value="ECO:0007669"/>
    <property type="project" value="UniProtKB-KW"/>
</dbReference>
<dbReference type="Pfam" id="PF02518">
    <property type="entry name" value="HATPase_c"/>
    <property type="match status" value="1"/>
</dbReference>
<name>A0A5J6RFP5_9BACT</name>
<dbReference type="InterPro" id="IPR004358">
    <property type="entry name" value="Sig_transdc_His_kin-like_C"/>
</dbReference>
<evidence type="ECO:0000256" key="1">
    <source>
        <dbReference type="ARBA" id="ARBA00000085"/>
    </source>
</evidence>
<dbReference type="EMBL" id="CP054051">
    <property type="protein sequence ID" value="QKJ26897.1"/>
    <property type="molecule type" value="Genomic_DNA"/>
</dbReference>
<dbReference type="SMART" id="SM00387">
    <property type="entry name" value="HATPase_c"/>
    <property type="match status" value="1"/>
</dbReference>
<dbReference type="PRINTS" id="PR00344">
    <property type="entry name" value="BCTRLSENSOR"/>
</dbReference>
<dbReference type="InterPro" id="IPR005467">
    <property type="entry name" value="His_kinase_dom"/>
</dbReference>
<evidence type="ECO:0000256" key="2">
    <source>
        <dbReference type="ARBA" id="ARBA00012438"/>
    </source>
</evidence>
<dbReference type="RefSeq" id="WP_024775201.1">
    <property type="nucleotide sequence ID" value="NZ_CP043857.1"/>
</dbReference>
<dbReference type="AlphaFoldDB" id="A0A5J6RFP5"/>
<dbReference type="Gene3D" id="1.10.287.130">
    <property type="match status" value="1"/>
</dbReference>
<dbReference type="EC" id="2.7.13.3" evidence="2"/>
<dbReference type="CDD" id="cd00075">
    <property type="entry name" value="HATPase"/>
    <property type="match status" value="1"/>
</dbReference>
<keyword evidence="8" id="KW-0902">Two-component regulatory system</keyword>
<dbReference type="KEGG" id="acib:ACBT_0985"/>
<dbReference type="SUPFAM" id="SSF47384">
    <property type="entry name" value="Homodimeric domain of signal transducing histidine kinase"/>
    <property type="match status" value="1"/>
</dbReference>
<protein>
    <recommendedName>
        <fullName evidence="2">histidine kinase</fullName>
        <ecNumber evidence="2">2.7.13.3</ecNumber>
    </recommendedName>
</protein>
<dbReference type="PANTHER" id="PTHR43065">
    <property type="entry name" value="SENSOR HISTIDINE KINASE"/>
    <property type="match status" value="1"/>
</dbReference>
<dbReference type="InterPro" id="IPR003594">
    <property type="entry name" value="HATPase_dom"/>
</dbReference>
<dbReference type="PROSITE" id="PS50109">
    <property type="entry name" value="HIS_KIN"/>
    <property type="match status" value="1"/>
</dbReference>
<proteinExistence type="predicted"/>
<gene>
    <name evidence="9" type="ORF">ACBT_0985</name>
</gene>
<keyword evidence="3" id="KW-0597">Phosphoprotein</keyword>
<evidence type="ECO:0000256" key="6">
    <source>
        <dbReference type="ARBA" id="ARBA00022777"/>
    </source>
</evidence>
<comment type="catalytic activity">
    <reaction evidence="1">
        <text>ATP + protein L-histidine = ADP + protein N-phospho-L-histidine.</text>
        <dbReference type="EC" id="2.7.13.3"/>
    </reaction>
</comment>
<evidence type="ECO:0000256" key="4">
    <source>
        <dbReference type="ARBA" id="ARBA00022679"/>
    </source>
</evidence>
<sequence>MKNLLITTLKYFDNLKFSYKTSFLIFIISGGMLCIIVLSQISIFTLKNDFDILFEKRTKGLIELEHIKDSYKINIQDTLDNFENKRLNFVQAKDVLKLASEIIDKNWHLYKENSSLENRFFIVNWIKKFVLNPNNLYENKVLKDEIIKNINSKMLSINLLLKDIRNEKDEEYFKKLKFEINSISVHLASLMNYDLSVAITEKRDTDKVFNIITIFSFISIFIVFFFSIILSLFITKHFKQIHYLQEKNVEEKTKELKELNNSLELKIAQEVAKNRKKDIIMFQQARFASLGEMLNNIAHQWRQPLGSLCMIIQSFQVKMQFGKLTSEFVQQKTEDALLLAQNMSNTLDDFKNFFDPSKAKKKFFIEDCIEHSIELSKYFLNKEHIKVELNIKKNIEIFSYYNELSHVFLNIISNSKDALISNVDKNDRIIKIVVNSKKDFLFVNIIDNGGGIPADVMPKIFEPYYTTKYKSAGTGIGLYMSKQIIEKHIKGQISCKNIKYKIKDDETFSCTSFVIKIPLKDEDE</sequence>
<organism evidence="9 10">
    <name type="scientific">Aliarcobacter cibarius</name>
    <dbReference type="NCBI Taxonomy" id="255507"/>
    <lineage>
        <taxon>Bacteria</taxon>
        <taxon>Pseudomonadati</taxon>
        <taxon>Campylobacterota</taxon>
        <taxon>Epsilonproteobacteria</taxon>
        <taxon>Campylobacterales</taxon>
        <taxon>Arcobacteraceae</taxon>
        <taxon>Aliarcobacter</taxon>
    </lineage>
</organism>
<evidence type="ECO:0000256" key="3">
    <source>
        <dbReference type="ARBA" id="ARBA00022553"/>
    </source>
</evidence>
<evidence type="ECO:0000256" key="8">
    <source>
        <dbReference type="ARBA" id="ARBA00023012"/>
    </source>
</evidence>
<reference evidence="9 10" key="1">
    <citation type="submission" date="2020-05" db="EMBL/GenBank/DDBJ databases">
        <title>Complete genome sequencing of Campylobacter and Arcobacter type strains.</title>
        <authorList>
            <person name="Miller W.G."/>
            <person name="Yee E."/>
        </authorList>
    </citation>
    <scope>NUCLEOTIDE SEQUENCE [LARGE SCALE GENOMIC DNA]</scope>
    <source>
        <strain evidence="9 10">LMG 21996</strain>
    </source>
</reference>
<dbReference type="PANTHER" id="PTHR43065:SF10">
    <property type="entry name" value="PEROXIDE STRESS-ACTIVATED HISTIDINE KINASE MAK3"/>
    <property type="match status" value="1"/>
</dbReference>
<keyword evidence="6 9" id="KW-0418">Kinase</keyword>
<dbReference type="GO" id="GO:0000155">
    <property type="term" value="F:phosphorelay sensor kinase activity"/>
    <property type="evidence" value="ECO:0007669"/>
    <property type="project" value="InterPro"/>
</dbReference>
<evidence type="ECO:0000313" key="9">
    <source>
        <dbReference type="EMBL" id="QKJ26897.1"/>
    </source>
</evidence>
<dbReference type="Proteomes" id="UP000509513">
    <property type="component" value="Chromosome"/>
</dbReference>
<dbReference type="InterPro" id="IPR036097">
    <property type="entry name" value="HisK_dim/P_sf"/>
</dbReference>
<accession>A0A5J6RFP5</accession>
<keyword evidence="4" id="KW-0808">Transferase</keyword>